<dbReference type="InterPro" id="IPR007553">
    <property type="entry name" value="2-thiour_desulf"/>
</dbReference>
<dbReference type="PANTHER" id="PTHR30087">
    <property type="entry name" value="INNER MEMBRANE PROTEIN"/>
    <property type="match status" value="1"/>
</dbReference>
<accession>A0A3D9SIP0</accession>
<gene>
    <name evidence="1" type="ORF">DFJ69_0957</name>
</gene>
<comment type="caution">
    <text evidence="1">The sequence shown here is derived from an EMBL/GenBank/DDBJ whole genome shotgun (WGS) entry which is preliminary data.</text>
</comment>
<sequence length="165" mass="17355">MILVSGCLLGQPVRYDGRDKLSEDALLLRWRSEGRLVSYCPEIGGGLPVPRRPAEIIGAGGGTGVLDGCARVVTDTGLDVTDAFVRGAHRALQAAERAGARMAVLKESSPSCGSSRIYDGTFTGTASPGVGVTTALLEQHGIHVFSENDLHRAAEHLTRLETADT</sequence>
<dbReference type="Pfam" id="PF04463">
    <property type="entry name" value="2-thiour_desulf"/>
    <property type="match status" value="1"/>
</dbReference>
<dbReference type="EMBL" id="QTTT01000001">
    <property type="protein sequence ID" value="REE95567.1"/>
    <property type="molecule type" value="Genomic_DNA"/>
</dbReference>
<reference evidence="1 2" key="1">
    <citation type="submission" date="2018-08" db="EMBL/GenBank/DDBJ databases">
        <title>Sequencing the genomes of 1000 actinobacteria strains.</title>
        <authorList>
            <person name="Klenk H.-P."/>
        </authorList>
    </citation>
    <scope>NUCLEOTIDE SEQUENCE [LARGE SCALE GENOMIC DNA]</scope>
    <source>
        <strain evidence="1 2">DSM 43927</strain>
    </source>
</reference>
<dbReference type="Proteomes" id="UP000256661">
    <property type="component" value="Unassembled WGS sequence"/>
</dbReference>
<evidence type="ECO:0000313" key="2">
    <source>
        <dbReference type="Proteomes" id="UP000256661"/>
    </source>
</evidence>
<name>A0A3D9SIP0_9ACTN</name>
<proteinExistence type="predicted"/>
<organism evidence="1 2">
    <name type="scientific">Thermomonospora umbrina</name>
    <dbReference type="NCBI Taxonomy" id="111806"/>
    <lineage>
        <taxon>Bacteria</taxon>
        <taxon>Bacillati</taxon>
        <taxon>Actinomycetota</taxon>
        <taxon>Actinomycetes</taxon>
        <taxon>Streptosporangiales</taxon>
        <taxon>Thermomonosporaceae</taxon>
        <taxon>Thermomonospora</taxon>
    </lineage>
</organism>
<evidence type="ECO:0000313" key="1">
    <source>
        <dbReference type="EMBL" id="REE95567.1"/>
    </source>
</evidence>
<dbReference type="PANTHER" id="PTHR30087:SF1">
    <property type="entry name" value="HYPOTHETICAL CYTOSOLIC PROTEIN"/>
    <property type="match status" value="1"/>
</dbReference>
<keyword evidence="2" id="KW-1185">Reference proteome</keyword>
<dbReference type="AlphaFoldDB" id="A0A3D9SIP0"/>
<protein>
    <submittedName>
        <fullName evidence="1">Uncharacterized protein YbbK (DUF523 family)</fullName>
    </submittedName>
</protein>